<name>A0A9P5G1V1_GEOCN</name>
<organism evidence="3 4">
    <name type="scientific">Geotrichum candidum</name>
    <name type="common">Oospora lactis</name>
    <name type="synonym">Dipodascus geotrichum</name>
    <dbReference type="NCBI Taxonomy" id="1173061"/>
    <lineage>
        <taxon>Eukaryota</taxon>
        <taxon>Fungi</taxon>
        <taxon>Dikarya</taxon>
        <taxon>Ascomycota</taxon>
        <taxon>Saccharomycotina</taxon>
        <taxon>Dipodascomycetes</taxon>
        <taxon>Dipodascales</taxon>
        <taxon>Dipodascaceae</taxon>
        <taxon>Geotrichum</taxon>
    </lineage>
</organism>
<dbReference type="InterPro" id="IPR040151">
    <property type="entry name" value="Gfd2/YDR514C-like"/>
</dbReference>
<evidence type="ECO:0000259" key="2">
    <source>
        <dbReference type="Pfam" id="PF21762"/>
    </source>
</evidence>
<gene>
    <name evidence="3" type="ORF">DV451_004476</name>
</gene>
<dbReference type="EMBL" id="QQZK01000132">
    <property type="protein sequence ID" value="KAF5095919.1"/>
    <property type="molecule type" value="Genomic_DNA"/>
</dbReference>
<protein>
    <recommendedName>
        <fullName evidence="2">Gfd2/YDR514C-like C-terminal domain-containing protein</fullName>
    </recommendedName>
</protein>
<feature type="domain" description="Gfd2/YDR514C-like C-terminal" evidence="2">
    <location>
        <begin position="126"/>
        <end position="295"/>
    </location>
</feature>
<dbReference type="AlphaFoldDB" id="A0A9P5G1V1"/>
<proteinExistence type="predicted"/>
<dbReference type="GO" id="GO:0005634">
    <property type="term" value="C:nucleus"/>
    <property type="evidence" value="ECO:0007669"/>
    <property type="project" value="TreeGrafter"/>
</dbReference>
<feature type="region of interest" description="Disordered" evidence="1">
    <location>
        <begin position="68"/>
        <end position="101"/>
    </location>
</feature>
<dbReference type="Pfam" id="PF21762">
    <property type="entry name" value="DEDDh_C"/>
    <property type="match status" value="1"/>
</dbReference>
<feature type="region of interest" description="Disordered" evidence="1">
    <location>
        <begin position="1"/>
        <end position="22"/>
    </location>
</feature>
<accession>A0A9P5G1V1</accession>
<dbReference type="Proteomes" id="UP000750522">
    <property type="component" value="Unassembled WGS sequence"/>
</dbReference>
<comment type="caution">
    <text evidence="3">The sequence shown here is derived from an EMBL/GenBank/DDBJ whole genome shotgun (WGS) entry which is preliminary data.</text>
</comment>
<evidence type="ECO:0000256" key="1">
    <source>
        <dbReference type="SAM" id="MobiDB-lite"/>
    </source>
</evidence>
<dbReference type="InterPro" id="IPR012337">
    <property type="entry name" value="RNaseH-like_sf"/>
</dbReference>
<evidence type="ECO:0000313" key="3">
    <source>
        <dbReference type="EMBL" id="KAF5095919.1"/>
    </source>
</evidence>
<dbReference type="SUPFAM" id="SSF53098">
    <property type="entry name" value="Ribonuclease H-like"/>
    <property type="match status" value="1"/>
</dbReference>
<sequence>MKRNSTSRLARTVGGLATQRRASRSARLYTVSAVQRATIKRNRIPFHDPVPEISTIEDDKPLQLVKEVSEKSVNIPGSKPDGKSAEADDKAKATPRPQFSESPEKIAKYKLDLKRALSLIQNRGKVLVGIDLEYFERDHQLLTEIGIAIFNPIVNDPNGTIPDIKTMHIIVKENEAKKNYLTVPDNKNRFSFGKSLKLSLAESKKGVEQILNYYSERNQLVIVGHSVDGDIQMLRDRGFRMPQHEVLDTYRLWRATQPAGPGSLGELLKFFGIPHGVLHNAGNDAFYNIQLALKMLNPVVRKDLEVDSDKRVITWDQPKKKLNWRNKKEVISKSMYQAMLKSSISQLTETASFKPLPTNNEKTS</sequence>
<dbReference type="PANTHER" id="PTHR28083">
    <property type="entry name" value="GOOD FOR FULL DBP5 ACTIVITY PROTEIN 2"/>
    <property type="match status" value="1"/>
</dbReference>
<feature type="compositionally biased region" description="Basic and acidic residues" evidence="1">
    <location>
        <begin position="80"/>
        <end position="92"/>
    </location>
</feature>
<dbReference type="GO" id="GO:0003676">
    <property type="term" value="F:nucleic acid binding"/>
    <property type="evidence" value="ECO:0007669"/>
    <property type="project" value="InterPro"/>
</dbReference>
<reference evidence="3" key="1">
    <citation type="journal article" date="2020" name="Front. Microbiol.">
        <title>Phenotypic and Genetic Characterization of the Cheese Ripening Yeast Geotrichum candidum.</title>
        <authorList>
            <person name="Perkins V."/>
            <person name="Vignola S."/>
            <person name="Lessard M.H."/>
            <person name="Plante P.L."/>
            <person name="Corbeil J."/>
            <person name="Dugat-Bony E."/>
            <person name="Frenette M."/>
            <person name="Labrie S."/>
        </authorList>
    </citation>
    <scope>NUCLEOTIDE SEQUENCE</scope>
    <source>
        <strain evidence="3">LMA-70</strain>
    </source>
</reference>
<dbReference type="InterPro" id="IPR048519">
    <property type="entry name" value="Gfd2/YDR514C-like_C"/>
</dbReference>
<evidence type="ECO:0000313" key="4">
    <source>
        <dbReference type="Proteomes" id="UP000750522"/>
    </source>
</evidence>
<dbReference type="InterPro" id="IPR036397">
    <property type="entry name" value="RNaseH_sf"/>
</dbReference>
<dbReference type="Gene3D" id="3.30.420.10">
    <property type="entry name" value="Ribonuclease H-like superfamily/Ribonuclease H"/>
    <property type="match status" value="1"/>
</dbReference>
<dbReference type="PANTHER" id="PTHR28083:SF1">
    <property type="entry name" value="GOOD FOR FULL DBP5 ACTIVITY PROTEIN 2"/>
    <property type="match status" value="1"/>
</dbReference>
<reference evidence="3" key="2">
    <citation type="submission" date="2020-01" db="EMBL/GenBank/DDBJ databases">
        <authorList>
            <person name="Perkins V."/>
            <person name="Lessard M.-H."/>
            <person name="Dugat-Bony E."/>
            <person name="Frenette M."/>
            <person name="Labrie S."/>
        </authorList>
    </citation>
    <scope>NUCLEOTIDE SEQUENCE</scope>
    <source>
        <strain evidence="3">LMA-70</strain>
    </source>
</reference>